<accession>A0A975G232</accession>
<name>A0A975G232_9CAUL</name>
<evidence type="ECO:0008006" key="4">
    <source>
        <dbReference type="Google" id="ProtNLM"/>
    </source>
</evidence>
<dbReference type="Proteomes" id="UP000676409">
    <property type="component" value="Chromosome"/>
</dbReference>
<sequence length="177" mass="19208">MFTAKKVCLALAAVVATAAGGMARAEAGPHEIPQSIAVEHAETLERLSALAKHKGPVGIEARKAVDLFRRHIAREEEYILPPLTLLPVLADGKVTPDMAWAVKMTDRVKADRELIFEEHTRVTDAMNALRVAGLKAHDKQAVEFAEAAATDSLNDIELMEPTVVMIGDYLHAKLPAQ</sequence>
<reference evidence="2" key="1">
    <citation type="submission" date="2021-04" db="EMBL/GenBank/DDBJ databases">
        <title>The complete genome sequence of Caulobacter sp. S6.</title>
        <authorList>
            <person name="Tang Y."/>
            <person name="Ouyang W."/>
            <person name="Liu Q."/>
            <person name="Huang B."/>
            <person name="Guo Z."/>
            <person name="Lei P."/>
        </authorList>
    </citation>
    <scope>NUCLEOTIDE SEQUENCE</scope>
    <source>
        <strain evidence="2">S6</strain>
    </source>
</reference>
<dbReference type="EMBL" id="CP073078">
    <property type="protein sequence ID" value="QUD89705.1"/>
    <property type="molecule type" value="Genomic_DNA"/>
</dbReference>
<dbReference type="KEGG" id="caul:KCG34_07495"/>
<evidence type="ECO:0000313" key="2">
    <source>
        <dbReference type="EMBL" id="QUD89705.1"/>
    </source>
</evidence>
<organism evidence="2 3">
    <name type="scientific">Phenylobacterium montanum</name>
    <dbReference type="NCBI Taxonomy" id="2823693"/>
    <lineage>
        <taxon>Bacteria</taxon>
        <taxon>Pseudomonadati</taxon>
        <taxon>Pseudomonadota</taxon>
        <taxon>Alphaproteobacteria</taxon>
        <taxon>Caulobacterales</taxon>
        <taxon>Caulobacteraceae</taxon>
        <taxon>Phenylobacterium</taxon>
    </lineage>
</organism>
<keyword evidence="1" id="KW-0732">Signal</keyword>
<evidence type="ECO:0000256" key="1">
    <source>
        <dbReference type="SAM" id="SignalP"/>
    </source>
</evidence>
<keyword evidence="3" id="KW-1185">Reference proteome</keyword>
<evidence type="ECO:0000313" key="3">
    <source>
        <dbReference type="Proteomes" id="UP000676409"/>
    </source>
</evidence>
<protein>
    <recommendedName>
        <fullName evidence="4">Hemerythrin domain-containing protein</fullName>
    </recommendedName>
</protein>
<feature type="signal peptide" evidence="1">
    <location>
        <begin position="1"/>
        <end position="18"/>
    </location>
</feature>
<proteinExistence type="predicted"/>
<feature type="chain" id="PRO_5037193277" description="Hemerythrin domain-containing protein" evidence="1">
    <location>
        <begin position="19"/>
        <end position="177"/>
    </location>
</feature>
<dbReference type="RefSeq" id="WP_211939757.1">
    <property type="nucleotide sequence ID" value="NZ_CP073078.1"/>
</dbReference>
<dbReference type="AlphaFoldDB" id="A0A975G232"/>
<gene>
    <name evidence="2" type="ORF">KCG34_07495</name>
</gene>